<proteinExistence type="predicted"/>
<organism evidence="1">
    <name type="scientific">uncultured Caudovirales phage</name>
    <dbReference type="NCBI Taxonomy" id="2100421"/>
    <lineage>
        <taxon>Viruses</taxon>
        <taxon>Duplodnaviria</taxon>
        <taxon>Heunggongvirae</taxon>
        <taxon>Uroviricota</taxon>
        <taxon>Caudoviricetes</taxon>
        <taxon>Peduoviridae</taxon>
        <taxon>Maltschvirus</taxon>
        <taxon>Maltschvirus maltsch</taxon>
    </lineage>
</organism>
<reference evidence="1" key="1">
    <citation type="submission" date="2020-04" db="EMBL/GenBank/DDBJ databases">
        <authorList>
            <person name="Chiriac C."/>
            <person name="Salcher M."/>
            <person name="Ghai R."/>
            <person name="Kavagutti S V."/>
        </authorList>
    </citation>
    <scope>NUCLEOTIDE SEQUENCE</scope>
</reference>
<name>A0A6J5KVU5_9CAUD</name>
<dbReference type="EMBL" id="LR796188">
    <property type="protein sequence ID" value="CAB4125176.1"/>
    <property type="molecule type" value="Genomic_DNA"/>
</dbReference>
<accession>A0A6J5KVU5</accession>
<protein>
    <submittedName>
        <fullName evidence="1">Uncharacterized protein</fullName>
    </submittedName>
</protein>
<evidence type="ECO:0000313" key="1">
    <source>
        <dbReference type="EMBL" id="CAB4125176.1"/>
    </source>
</evidence>
<sequence length="435" mass="47736">MTLSEFKYLAADTTVGLSTLGFYVSSSYWSSSYSIPAVGGSEIIVLFNTYAGSVVKVDAIGVKISDYTLEDLEQVTSIDLHIPGIGPIVNVPASDTDVPFVRIEKTVNGPYFIYAISPEDQRPIIIPPTTGSYGYEEYRSNVALEYASITLMRKTGDYDLELAINKARESIYTYKCDRVNPTPASKTNPINLSNILNNAAPLASVQDSNYTSTPWTNARYEGSKIDNTTNTGTDPFLQGTFFQGAFFTKEVTDAYIENLVKTGNITYIDYFAVGNQTTPAYTVESLNLKLSTDIQNTASILETTTTTLPASNKNIKVGDLLQIANSSRGTFADEVIKVNNPNPPALYYPYEFLVRSDTTGETSKINTLRNYTNNSRNSYLTNDLVFRIVPIQILQIGKAKTTAVEEGRIKVRGIDGILSISRDGYIVSGSTRTVI</sequence>
<gene>
    <name evidence="1" type="ORF">UFOVP54_75</name>
</gene>